<dbReference type="PANTHER" id="PTHR42874">
    <property type="entry name" value="URICASE"/>
    <property type="match status" value="1"/>
</dbReference>
<comment type="similarity">
    <text evidence="4 12 15">Belongs to the uricase family.</text>
</comment>
<feature type="binding site" evidence="14">
    <location>
        <position position="230"/>
    </location>
    <ligand>
        <name>urate</name>
        <dbReference type="ChEBI" id="CHEBI:17775"/>
    </ligand>
</feature>
<feature type="binding site" evidence="14">
    <location>
        <position position="257"/>
    </location>
    <ligand>
        <name>5-hydroxyisourate</name>
        <dbReference type="ChEBI" id="CHEBI:18072"/>
    </ligand>
</feature>
<reference evidence="16 17" key="1">
    <citation type="submission" date="2019-01" db="EMBL/GenBank/DDBJ databases">
        <title>Genome Assembly of Collichthys lucidus.</title>
        <authorList>
            <person name="Cai M."/>
            <person name="Xiao S."/>
        </authorList>
    </citation>
    <scope>NUCLEOTIDE SEQUENCE [LARGE SCALE GENOMIC DNA]</scope>
    <source>
        <strain evidence="16">JT15FE1705JMU</strain>
        <tissue evidence="16">Muscle</tissue>
    </source>
</reference>
<evidence type="ECO:0000256" key="4">
    <source>
        <dbReference type="ARBA" id="ARBA00009760"/>
    </source>
</evidence>
<name>A0A4U5UME0_COLLU</name>
<dbReference type="GO" id="GO:0006145">
    <property type="term" value="P:purine nucleobase catabolic process"/>
    <property type="evidence" value="ECO:0007669"/>
    <property type="project" value="TreeGrafter"/>
</dbReference>
<proteinExistence type="inferred from homology"/>
<keyword evidence="9 12" id="KW-0576">Peroxisome</keyword>
<dbReference type="SUPFAM" id="SSF55620">
    <property type="entry name" value="Tetrahydrobiopterin biosynthesis enzymes-like"/>
    <property type="match status" value="2"/>
</dbReference>
<dbReference type="EC" id="1.7.3.3" evidence="5 12"/>
<feature type="binding site" evidence="14">
    <location>
        <position position="165"/>
    </location>
    <ligand>
        <name>urate</name>
        <dbReference type="ChEBI" id="CHEBI:17775"/>
    </ligand>
</feature>
<feature type="binding site" evidence="14">
    <location>
        <position position="257"/>
    </location>
    <ligand>
        <name>O2</name>
        <dbReference type="ChEBI" id="CHEBI:15379"/>
    </ligand>
</feature>
<comment type="pathway">
    <text evidence="3 12">Purine metabolism; urate degradation; (S)-allantoin from urate: step 1/3.</text>
</comment>
<dbReference type="OrthoDB" id="9992118at2759"/>
<evidence type="ECO:0000313" key="16">
    <source>
        <dbReference type="EMBL" id="TKS74705.1"/>
    </source>
</evidence>
<evidence type="ECO:0000256" key="7">
    <source>
        <dbReference type="ARBA" id="ARBA00022631"/>
    </source>
</evidence>
<evidence type="ECO:0000256" key="8">
    <source>
        <dbReference type="ARBA" id="ARBA00023002"/>
    </source>
</evidence>
<dbReference type="Pfam" id="PF01014">
    <property type="entry name" value="Uricase"/>
    <property type="match status" value="2"/>
</dbReference>
<evidence type="ECO:0000256" key="1">
    <source>
        <dbReference type="ARBA" id="ARBA00003860"/>
    </source>
</evidence>
<evidence type="ECO:0000256" key="9">
    <source>
        <dbReference type="ARBA" id="ARBA00023140"/>
    </source>
</evidence>
<feature type="binding site" evidence="14">
    <location>
        <position position="231"/>
    </location>
    <ligand>
        <name>urate</name>
        <dbReference type="ChEBI" id="CHEBI:17775"/>
    </ligand>
</feature>
<feature type="binding site" evidence="14">
    <location>
        <position position="63"/>
    </location>
    <ligand>
        <name>O2</name>
        <dbReference type="ChEBI" id="CHEBI:15379"/>
    </ligand>
</feature>
<keyword evidence="17" id="KW-1185">Reference proteome</keyword>
<evidence type="ECO:0000256" key="11">
    <source>
        <dbReference type="ARBA" id="ARBA00048818"/>
    </source>
</evidence>
<evidence type="ECO:0000256" key="3">
    <source>
        <dbReference type="ARBA" id="ARBA00004831"/>
    </source>
</evidence>
<feature type="binding site" evidence="14">
    <location>
        <position position="64"/>
    </location>
    <ligand>
        <name>urate</name>
        <dbReference type="ChEBI" id="CHEBI:17775"/>
    </ligand>
</feature>
<dbReference type="GO" id="GO:0005777">
    <property type="term" value="C:peroxisome"/>
    <property type="evidence" value="ECO:0007669"/>
    <property type="project" value="UniProtKB-SubCell"/>
</dbReference>
<dbReference type="EMBL" id="CM014085">
    <property type="protein sequence ID" value="TKS74705.1"/>
    <property type="molecule type" value="Genomic_DNA"/>
</dbReference>
<comment type="catalytic activity">
    <reaction evidence="11 12 15">
        <text>urate + O2 + H2O = 5-hydroxyisourate + H2O2</text>
        <dbReference type="Rhea" id="RHEA:21368"/>
        <dbReference type="ChEBI" id="CHEBI:15377"/>
        <dbReference type="ChEBI" id="CHEBI:15379"/>
        <dbReference type="ChEBI" id="CHEBI:16240"/>
        <dbReference type="ChEBI" id="CHEBI:17775"/>
        <dbReference type="ChEBI" id="CHEBI:18072"/>
        <dbReference type="EC" id="1.7.3.3"/>
    </reaction>
</comment>
<feature type="active site" description="Charge relay system" evidence="13">
    <location>
        <position position="259"/>
    </location>
</feature>
<feature type="binding site" evidence="14">
    <location>
        <position position="64"/>
    </location>
    <ligand>
        <name>5-hydroxyisourate</name>
        <dbReference type="ChEBI" id="CHEBI:18072"/>
    </ligand>
</feature>
<dbReference type="PANTHER" id="PTHR42874:SF1">
    <property type="entry name" value="URICASE"/>
    <property type="match status" value="1"/>
</dbReference>
<dbReference type="GO" id="GO:0019628">
    <property type="term" value="P:urate catabolic process"/>
    <property type="evidence" value="ECO:0007669"/>
    <property type="project" value="UniProtKB-UniPathway"/>
</dbReference>
<feature type="binding site" evidence="14">
    <location>
        <position position="63"/>
    </location>
    <ligand>
        <name>urate</name>
        <dbReference type="ChEBI" id="CHEBI:17775"/>
    </ligand>
</feature>
<dbReference type="Proteomes" id="UP000298787">
    <property type="component" value="Chromosome 8"/>
</dbReference>
<feature type="binding site" evidence="14">
    <location>
        <position position="230"/>
    </location>
    <ligand>
        <name>5-hydroxyisourate</name>
        <dbReference type="ChEBI" id="CHEBI:18072"/>
    </ligand>
</feature>
<evidence type="ECO:0000256" key="12">
    <source>
        <dbReference type="PIRNR" id="PIRNR000241"/>
    </source>
</evidence>
<feature type="binding site" evidence="14">
    <location>
        <position position="182"/>
    </location>
    <ligand>
        <name>urate</name>
        <dbReference type="ChEBI" id="CHEBI:17775"/>
    </ligand>
</feature>
<evidence type="ECO:0000256" key="13">
    <source>
        <dbReference type="PIRSR" id="PIRSR000241-1"/>
    </source>
</evidence>
<dbReference type="InterPro" id="IPR002042">
    <property type="entry name" value="Uricase"/>
</dbReference>
<dbReference type="STRING" id="240159.A0A4U5UME0"/>
<feature type="binding site" evidence="14">
    <location>
        <position position="231"/>
    </location>
    <ligand>
        <name>5-hydroxyisourate</name>
        <dbReference type="ChEBI" id="CHEBI:18072"/>
    </ligand>
</feature>
<feature type="binding site" evidence="14">
    <location>
        <position position="63"/>
    </location>
    <ligand>
        <name>5-hydroxyisourate</name>
        <dbReference type="ChEBI" id="CHEBI:18072"/>
    </ligand>
</feature>
<dbReference type="Gene3D" id="3.10.270.10">
    <property type="entry name" value="Urate Oxidase"/>
    <property type="match status" value="1"/>
</dbReference>
<comment type="function">
    <text evidence="1 12 15">Catalyzes the oxidation of uric acid to 5-hydroxyisourate, which is further processed to form (S)-allantoin.</text>
</comment>
<evidence type="ECO:0000256" key="14">
    <source>
        <dbReference type="PIRSR" id="PIRSR000241-2"/>
    </source>
</evidence>
<evidence type="ECO:0000256" key="6">
    <source>
        <dbReference type="ARBA" id="ARBA00017098"/>
    </source>
</evidence>
<feature type="binding site" evidence="14">
    <location>
        <position position="182"/>
    </location>
    <ligand>
        <name>5-hydroxyisourate</name>
        <dbReference type="ChEBI" id="CHEBI:18072"/>
    </ligand>
</feature>
<dbReference type="NCBIfam" id="TIGR03383">
    <property type="entry name" value="urate_oxi"/>
    <property type="match status" value="1"/>
</dbReference>
<dbReference type="FunFam" id="3.10.270.10:FF:000001">
    <property type="entry name" value="Uricase"/>
    <property type="match status" value="1"/>
</dbReference>
<dbReference type="PIRSF" id="PIRSF000241">
    <property type="entry name" value="Urate_oxidase"/>
    <property type="match status" value="1"/>
</dbReference>
<sequence>MATASDQNVEFVRTGYGKNTVKVLVIRREGSHHFIIELKADVQLTLKTRKDYLKGDNSDIIPTDTMKNTVHALAKLKGVKNIEQFSLDICHHFLTSFNHVLRAKVHMEEAPWRRLEKNGVEHAHAFIFCPEACRFCDVEQNLNGIPVVHSGVQDMKVLKTTQSGFEGFLRDRFTTLQEARDRCFCTSVYARWRYNKIQDLDFDAAWKRVKETIIEKFAGPYDRGEYSPSVQKTLYETQVLVLDRILEVDEIEIVMPNQHYFTIDMTKMGLTNKDEVLLPLDNPSGNITGTVRRKQQARL</sequence>
<evidence type="ECO:0000256" key="15">
    <source>
        <dbReference type="RuleBase" id="RU004455"/>
    </source>
</evidence>
<organism evidence="16 17">
    <name type="scientific">Collichthys lucidus</name>
    <name type="common">Big head croaker</name>
    <name type="synonym">Sciaena lucida</name>
    <dbReference type="NCBI Taxonomy" id="240159"/>
    <lineage>
        <taxon>Eukaryota</taxon>
        <taxon>Metazoa</taxon>
        <taxon>Chordata</taxon>
        <taxon>Craniata</taxon>
        <taxon>Vertebrata</taxon>
        <taxon>Euteleostomi</taxon>
        <taxon>Actinopterygii</taxon>
        <taxon>Neopterygii</taxon>
        <taxon>Teleostei</taxon>
        <taxon>Neoteleostei</taxon>
        <taxon>Acanthomorphata</taxon>
        <taxon>Eupercaria</taxon>
        <taxon>Sciaenidae</taxon>
        <taxon>Collichthys</taxon>
    </lineage>
</organism>
<dbReference type="PRINTS" id="PR00093">
    <property type="entry name" value="URICASE"/>
</dbReference>
<protein>
    <recommendedName>
        <fullName evidence="6 12">Uricase</fullName>
        <ecNumber evidence="5 12">1.7.3.3</ecNumber>
    </recommendedName>
    <alternativeName>
        <fullName evidence="10 12">Urate oxidase</fullName>
    </alternativeName>
</protein>
<evidence type="ECO:0000256" key="10">
    <source>
        <dbReference type="ARBA" id="ARBA00031317"/>
    </source>
</evidence>
<feature type="binding site" evidence="14">
    <location>
        <position position="257"/>
    </location>
    <ligand>
        <name>urate</name>
        <dbReference type="ChEBI" id="CHEBI:17775"/>
    </ligand>
</feature>
<dbReference type="GO" id="GO:0004846">
    <property type="term" value="F:urate oxidase activity"/>
    <property type="evidence" value="ECO:0007669"/>
    <property type="project" value="UniProtKB-EC"/>
</dbReference>
<feature type="active site" description="Charge relay system" evidence="13">
    <location>
        <position position="18"/>
    </location>
</feature>
<evidence type="ECO:0000313" key="17">
    <source>
        <dbReference type="Proteomes" id="UP000298787"/>
    </source>
</evidence>
<keyword evidence="8 12" id="KW-0560">Oxidoreductase</keyword>
<dbReference type="UniPathway" id="UPA00394">
    <property type="reaction ID" value="UER00650"/>
</dbReference>
<accession>A0A4U5UME0</accession>
<feature type="active site" description="Charge relay system" evidence="13">
    <location>
        <position position="63"/>
    </location>
</feature>
<evidence type="ECO:0000256" key="5">
    <source>
        <dbReference type="ARBA" id="ARBA00012598"/>
    </source>
</evidence>
<evidence type="ECO:0000256" key="2">
    <source>
        <dbReference type="ARBA" id="ARBA00004275"/>
    </source>
</evidence>
<keyword evidence="7 12" id="KW-0659">Purine metabolism</keyword>
<gene>
    <name evidence="16" type="ORF">D9C73_008788</name>
</gene>
<dbReference type="AlphaFoldDB" id="A0A4U5UME0"/>
<comment type="subcellular location">
    <subcellularLocation>
        <location evidence="2 12">Peroxisome</location>
    </subcellularLocation>
</comment>
<feature type="binding site" evidence="14">
    <location>
        <position position="165"/>
    </location>
    <ligand>
        <name>5-hydroxyisourate</name>
        <dbReference type="ChEBI" id="CHEBI:18072"/>
    </ligand>
</feature>